<evidence type="ECO:0000313" key="3">
    <source>
        <dbReference type="Proteomes" id="UP000289857"/>
    </source>
</evidence>
<name>A0A4Q1K7J8_9FLAO</name>
<keyword evidence="1" id="KW-0812">Transmembrane</keyword>
<reference evidence="3" key="1">
    <citation type="submission" date="2019-01" db="EMBL/GenBank/DDBJ databases">
        <title>Cytophagaceae bacterium strain CAR-16.</title>
        <authorList>
            <person name="Chen W.-M."/>
        </authorList>
    </citation>
    <scope>NUCLEOTIDE SEQUENCE [LARGE SCALE GENOMIC DNA]</scope>
    <source>
        <strain evidence="3">WWJ-16</strain>
    </source>
</reference>
<keyword evidence="1" id="KW-1133">Transmembrane helix</keyword>
<gene>
    <name evidence="2" type="ORF">EQG61_12435</name>
</gene>
<dbReference type="AlphaFoldDB" id="A0A4Q1K7J8"/>
<evidence type="ECO:0000256" key="1">
    <source>
        <dbReference type="SAM" id="Phobius"/>
    </source>
</evidence>
<comment type="caution">
    <text evidence="2">The sequence shown here is derived from an EMBL/GenBank/DDBJ whole genome shotgun (WGS) entry which is preliminary data.</text>
</comment>
<feature type="transmembrane region" description="Helical" evidence="1">
    <location>
        <begin position="88"/>
        <end position="107"/>
    </location>
</feature>
<evidence type="ECO:0000313" key="2">
    <source>
        <dbReference type="EMBL" id="RXR21522.1"/>
    </source>
</evidence>
<proteinExistence type="predicted"/>
<dbReference type="RefSeq" id="WP_129462272.1">
    <property type="nucleotide sequence ID" value="NZ_SBKN01000008.1"/>
</dbReference>
<protein>
    <recommendedName>
        <fullName evidence="4">Zinc-ribbon 15 domain-containing protein</fullName>
    </recommendedName>
</protein>
<evidence type="ECO:0008006" key="4">
    <source>
        <dbReference type="Google" id="ProtNLM"/>
    </source>
</evidence>
<sequence length="207" mass="23938">MIVILGTKTHLRHAATFQGNCPHCQLNQVDFELQLYCDYTHLTFIPLFPVKRHGEIHCTHCNAYIEYADLPQSSKSKVDAIAHQKRIFPVWTFTGSAVILVVICLFLKNWYVKSHTDYPLEQLQKGDVVLYETENGYYSTFKILERKGTTFQVLVNEYVQDTYFDLEDLDIPSNYGKQKESLSLEDLNAMEENGRIEGIEKSNLNSF</sequence>
<keyword evidence="3" id="KW-1185">Reference proteome</keyword>
<keyword evidence="1" id="KW-0472">Membrane</keyword>
<dbReference type="OrthoDB" id="766141at2"/>
<dbReference type="Proteomes" id="UP000289857">
    <property type="component" value="Unassembled WGS sequence"/>
</dbReference>
<accession>A0A4Q1K7J8</accession>
<dbReference type="EMBL" id="SBKN01000008">
    <property type="protein sequence ID" value="RXR21522.1"/>
    <property type="molecule type" value="Genomic_DNA"/>
</dbReference>
<organism evidence="2 3">
    <name type="scientific">Flavobacterium stagni</name>
    <dbReference type="NCBI Taxonomy" id="2506421"/>
    <lineage>
        <taxon>Bacteria</taxon>
        <taxon>Pseudomonadati</taxon>
        <taxon>Bacteroidota</taxon>
        <taxon>Flavobacteriia</taxon>
        <taxon>Flavobacteriales</taxon>
        <taxon>Flavobacteriaceae</taxon>
        <taxon>Flavobacterium</taxon>
    </lineage>
</organism>